<accession>A0ABS9KBX5</accession>
<evidence type="ECO:0000313" key="3">
    <source>
        <dbReference type="Proteomes" id="UP001165366"/>
    </source>
</evidence>
<dbReference type="Proteomes" id="UP001165366">
    <property type="component" value="Unassembled WGS sequence"/>
</dbReference>
<reference evidence="2" key="1">
    <citation type="submission" date="2022-01" db="EMBL/GenBank/DDBJ databases">
        <authorList>
            <person name="Wang Y."/>
        </authorList>
    </citation>
    <scope>NUCLEOTIDE SEQUENCE</scope>
    <source>
        <strain evidence="2">WB101</strain>
    </source>
</reference>
<feature type="chain" id="PRO_5045562748" description="Porin" evidence="1">
    <location>
        <begin position="25"/>
        <end position="424"/>
    </location>
</feature>
<keyword evidence="1" id="KW-0732">Signal</keyword>
<dbReference type="RefSeq" id="WP_237853196.1">
    <property type="nucleotide sequence ID" value="NZ_JAKLWS010000006.1"/>
</dbReference>
<dbReference type="EMBL" id="JAKLWS010000006">
    <property type="protein sequence ID" value="MCG2588354.1"/>
    <property type="molecule type" value="Genomic_DNA"/>
</dbReference>
<organism evidence="2 3">
    <name type="scientific">Rhodohalobacter sulfatireducens</name>
    <dbReference type="NCBI Taxonomy" id="2911366"/>
    <lineage>
        <taxon>Bacteria</taxon>
        <taxon>Pseudomonadati</taxon>
        <taxon>Balneolota</taxon>
        <taxon>Balneolia</taxon>
        <taxon>Balneolales</taxon>
        <taxon>Balneolaceae</taxon>
        <taxon>Rhodohalobacter</taxon>
    </lineage>
</organism>
<protein>
    <recommendedName>
        <fullName evidence="4">Porin</fullName>
    </recommendedName>
</protein>
<evidence type="ECO:0008006" key="4">
    <source>
        <dbReference type="Google" id="ProtNLM"/>
    </source>
</evidence>
<name>A0ABS9KBX5_9BACT</name>
<evidence type="ECO:0000313" key="2">
    <source>
        <dbReference type="EMBL" id="MCG2588354.1"/>
    </source>
</evidence>
<gene>
    <name evidence="2" type="ORF">L6773_07255</name>
</gene>
<sequence>MKALTTTITTFIFALLFVNMGLQAQDSRDLQYYVAPDQTGLNEFEAPFTTDIDFDGVNIRLGGSNTLQFQGINHDNDAGDLAELESNFNLATSNLDFDVALAPGLRMHLRTYLSSQHHAEAWVKGGYLQIDTFDFIEEGFLSGLSDHVRVKVGHMENNYGDTHFRRSDNGATIHNPFVGNYIMDSFTTEVGGEVYLYNGPIFGMIGLTNGKLNQSTVEGPIKAKPSFLAKVGYDSQINDNVRVRLTGSLFRVSQNGSIYLYSGDRAGSRYYNVITPGNFRAGRFSPTFTPGRGSEPAAGEMTSIMINPFVKIGGLEFFGVFENVSGQIETESSSRSFTQLGAELLYRFGATEDFYIGGRYNAVSGEHISDGDIDITRVNIGGGWFLTKNVLTKLEYVTQSYDNFSGPYAGAEFSGINIEAVVSF</sequence>
<proteinExistence type="predicted"/>
<evidence type="ECO:0000256" key="1">
    <source>
        <dbReference type="SAM" id="SignalP"/>
    </source>
</evidence>
<reference evidence="2" key="2">
    <citation type="submission" date="2024-05" db="EMBL/GenBank/DDBJ databases">
        <title>Rhodohalobacter halophilus gen. nov., sp. nov., a moderately halophilic member of the family Balneolaceae.</title>
        <authorList>
            <person name="Xia J."/>
        </authorList>
    </citation>
    <scope>NUCLEOTIDE SEQUENCE</scope>
    <source>
        <strain evidence="2">WB101</strain>
    </source>
</reference>
<keyword evidence="3" id="KW-1185">Reference proteome</keyword>
<feature type="signal peptide" evidence="1">
    <location>
        <begin position="1"/>
        <end position="24"/>
    </location>
</feature>
<comment type="caution">
    <text evidence="2">The sequence shown here is derived from an EMBL/GenBank/DDBJ whole genome shotgun (WGS) entry which is preliminary data.</text>
</comment>
<dbReference type="SUPFAM" id="SSF56935">
    <property type="entry name" value="Porins"/>
    <property type="match status" value="1"/>
</dbReference>